<feature type="domain" description="Lipid-binding serum glycoprotein C-terminal" evidence="1">
    <location>
        <begin position="254"/>
        <end position="459"/>
    </location>
</feature>
<dbReference type="PANTHER" id="PTHR46019">
    <property type="entry name" value="BPI FOLD-CONTAINING FAMILY B MEMBER 4-RELATED"/>
    <property type="match status" value="1"/>
</dbReference>
<dbReference type="Gene3D" id="3.15.10.10">
    <property type="entry name" value="Bactericidal permeability-increasing protein, domain 1"/>
    <property type="match status" value="1"/>
</dbReference>
<keyword evidence="2" id="KW-1185">Reference proteome</keyword>
<dbReference type="GO" id="GO:0008289">
    <property type="term" value="F:lipid binding"/>
    <property type="evidence" value="ECO:0007669"/>
    <property type="project" value="InterPro"/>
</dbReference>
<evidence type="ECO:0000313" key="2">
    <source>
        <dbReference type="Proteomes" id="UP000186698"/>
    </source>
</evidence>
<sequence>MKLFLLATILLLCVPPMNTTPCKTVLRVKKRAMEHACQTHRSNFEGHIRKMSFPDLEVITNFLLGKVLSLTGIQIFDVKLPNIKVNLVPGVGVQVSLESSLHIKGKILFFANVEVNVGSGITADVSVTKTSGGLPLLKVSACKCAMGRIQINAFGKSLIPPMISAIQGHIHAIVSKQLCLTVSNVFVDANMNLGLMCAKHLSKNFELQYKVPTPPVVTNEYVQMDMYAQYKVEEKVLELPTGAQDFTLPPPSPDASDSMVTMGISKDFFISIFTALHTSGKFSQAIPTTTNSLINELKTSYLGSYIPEINRKYHESLAVGIKISLSQTPLVTFQSSQLIIQLTPSVELYAVSPKSGNEHLLTFSVGVTLAAKLDMNVDKLKISVSIQKELSLSLASSSIGRCGCSSSSVSGYMQTVFEKAYLIHINEVLSVGVSLPTLPNMNLVKPVFEVKKDYAVMSCDVQYT</sequence>
<dbReference type="Proteomes" id="UP000186698">
    <property type="component" value="Chromosome 9_10S"/>
</dbReference>
<evidence type="ECO:0000259" key="1">
    <source>
        <dbReference type="SMART" id="SM00329"/>
    </source>
</evidence>
<gene>
    <name evidence="3" type="primary">LOC121399081</name>
</gene>
<protein>
    <submittedName>
        <fullName evidence="3">BPI fold-containing family B member 2-like</fullName>
    </submittedName>
</protein>
<dbReference type="OrthoDB" id="9831346at2759"/>
<dbReference type="AlphaFoldDB" id="A0A1L8EMF5"/>
<dbReference type="InterPro" id="IPR017943">
    <property type="entry name" value="Bactericidal_perm-incr_a/b_dom"/>
</dbReference>
<reference evidence="3" key="1">
    <citation type="submission" date="2025-08" db="UniProtKB">
        <authorList>
            <consortium name="RefSeq"/>
        </authorList>
    </citation>
    <scope>IDENTIFICATION</scope>
    <source>
        <strain evidence="3">J_2021</strain>
        <tissue evidence="3">Erythrocytes</tissue>
    </source>
</reference>
<dbReference type="Pfam" id="PF02886">
    <property type="entry name" value="LBP_BPI_CETP_C"/>
    <property type="match status" value="1"/>
</dbReference>
<proteinExistence type="predicted"/>
<dbReference type="PaxDb" id="8355-A0A1L8EMF5"/>
<dbReference type="InterPro" id="IPR051660">
    <property type="entry name" value="BPI_fold-BPI/LBP"/>
</dbReference>
<dbReference type="InterPro" id="IPR017942">
    <property type="entry name" value="Lipid-bd_serum_glycop_N"/>
</dbReference>
<dbReference type="Pfam" id="PF01273">
    <property type="entry name" value="LBP_BPI_CETP"/>
    <property type="match status" value="1"/>
</dbReference>
<dbReference type="OMA" id="RYSMINA"/>
<dbReference type="RefSeq" id="XP_041434844.1">
    <property type="nucleotide sequence ID" value="XM_041578910.1"/>
</dbReference>
<dbReference type="Gene3D" id="3.15.20.10">
    <property type="entry name" value="Bactericidal permeability-increasing protein, domain 2"/>
    <property type="match status" value="1"/>
</dbReference>
<dbReference type="SUPFAM" id="SSF55394">
    <property type="entry name" value="Bactericidal permeability-increasing protein, BPI"/>
    <property type="match status" value="2"/>
</dbReference>
<dbReference type="SMART" id="SM00329">
    <property type="entry name" value="BPI2"/>
    <property type="match status" value="1"/>
</dbReference>
<dbReference type="GeneID" id="121399081"/>
<dbReference type="InterPro" id="IPR001124">
    <property type="entry name" value="Lipid-bd_serum_glycop_C"/>
</dbReference>
<dbReference type="STRING" id="8355.A0A1L8EMF5"/>
<dbReference type="KEGG" id="xla:121399081"/>
<accession>A0A1L8EMF5</accession>
<dbReference type="PANTHER" id="PTHR46019:SF10">
    <property type="entry name" value="BPI FOLD-CONTAINING FAMILY B MEMBER 2"/>
    <property type="match status" value="1"/>
</dbReference>
<evidence type="ECO:0000313" key="3">
    <source>
        <dbReference type="RefSeq" id="XP_041434844.1"/>
    </source>
</evidence>
<organism evidence="2 3">
    <name type="scientific">Xenopus laevis</name>
    <name type="common">African clawed frog</name>
    <dbReference type="NCBI Taxonomy" id="8355"/>
    <lineage>
        <taxon>Eukaryota</taxon>
        <taxon>Metazoa</taxon>
        <taxon>Chordata</taxon>
        <taxon>Craniata</taxon>
        <taxon>Vertebrata</taxon>
        <taxon>Euteleostomi</taxon>
        <taxon>Amphibia</taxon>
        <taxon>Batrachia</taxon>
        <taxon>Anura</taxon>
        <taxon>Pipoidea</taxon>
        <taxon>Pipidae</taxon>
        <taxon>Xenopodinae</taxon>
        <taxon>Xenopus</taxon>
        <taxon>Xenopus</taxon>
    </lineage>
</organism>
<name>A0A1L8EMF5_XENLA</name>